<name>A0ACD0NSG7_9BASI</name>
<sequence>MANQEVEVFLSKIPKSILDLTKVLKTYPKVEASLESFARQVSEAGGDETRLGACRDRLERDLRPLLTDAGCGRKAALEILEACFKVEPRNEGASNVYTHEKGHDPSSDGEVKQKGTEESKGVKAGVVMDGGKNEGSNKNRPSELNVSTSTSPLPLVTVKKGKKDKASSRNKASEESVAGTPTRLTSELGAKINLIHATSQESRFHVDATETDSLEIDLKDVNISLGQNELLVGAHLRLKHGVHYGLVGRNGTGKSTLLTALGEKLIPGLSKSIKILLVSQISTSLQASSDSSIASVLDVVIRSDRERTRAEEEFNALSRVLEAKELSERDLRRVVLEMEFKRSQDELEEARKISAKRSGTRGSEARKELIKAEAALEVSRKRLESCLEEGAGGSTPPDPPPGTATWADEAAKLLTEAQGVLESVQASTTEARARKILRGLGFEEEMIKGPYSALSGGWRSRASLASALLQPAHLLLLDEPVNYLDLPAVLFVQNFVKQIDHTVVVVSHDREFLDEVAEELIILGRRAKQLDYHDGNLTSFERERRKKWKFDMKVKETLDRKKEKMQKSIQEAAKVAKKTGDENKLRMVKSRQRKLDDRWGLDVNAKGHKFKLNRDLVGYHLTARSEHQVEAVEKEIRFSFPEPEELRFPGSLVHMENVWYSYDGSKKPTIKKVNLTIRPGERVALVGPNGHGKTTLLKLMVGNLSPSQGKVERHPRSTISIYAQHTIERLLEDCKSSERDGTISKGETALSHFLSSTSTPSSRVSEGEARAFLGQLGLKGRTADALPLTSLSGGQLVRLGLAEVMWKAPDLVILDEVTTHLDSETIEGLVEALRWYGGAVVLVSHDRYAVKRIVEGWSDEDEDEDEDEADGFGGGDGGEEEGGASSTAVGPGRVYLVERGRMKLLEKGMDEYTDQVIQGLEP</sequence>
<keyword evidence="1" id="KW-0378">Hydrolase</keyword>
<accession>A0ACD0NSG7</accession>
<gene>
    <name evidence="1" type="ORF">IE53DRAFT_406936</name>
</gene>
<evidence type="ECO:0000313" key="2">
    <source>
        <dbReference type="Proteomes" id="UP000245626"/>
    </source>
</evidence>
<organism evidence="1 2">
    <name type="scientific">Violaceomyces palustris</name>
    <dbReference type="NCBI Taxonomy" id="1673888"/>
    <lineage>
        <taxon>Eukaryota</taxon>
        <taxon>Fungi</taxon>
        <taxon>Dikarya</taxon>
        <taxon>Basidiomycota</taxon>
        <taxon>Ustilaginomycotina</taxon>
        <taxon>Ustilaginomycetes</taxon>
        <taxon>Violaceomycetales</taxon>
        <taxon>Violaceomycetaceae</taxon>
        <taxon>Violaceomyces</taxon>
    </lineage>
</organism>
<dbReference type="EMBL" id="KZ820147">
    <property type="protein sequence ID" value="PWN48756.1"/>
    <property type="molecule type" value="Genomic_DNA"/>
</dbReference>
<evidence type="ECO:0000313" key="1">
    <source>
        <dbReference type="EMBL" id="PWN48756.1"/>
    </source>
</evidence>
<keyword evidence="2" id="KW-1185">Reference proteome</keyword>
<dbReference type="Proteomes" id="UP000245626">
    <property type="component" value="Unassembled WGS sequence"/>
</dbReference>
<proteinExistence type="predicted"/>
<reference evidence="1 2" key="1">
    <citation type="journal article" date="2018" name="Mol. Biol. Evol.">
        <title>Broad Genomic Sampling Reveals a Smut Pathogenic Ancestry of the Fungal Clade Ustilaginomycotina.</title>
        <authorList>
            <person name="Kijpornyongpan T."/>
            <person name="Mondo S.J."/>
            <person name="Barry K."/>
            <person name="Sandor L."/>
            <person name="Lee J."/>
            <person name="Lipzen A."/>
            <person name="Pangilinan J."/>
            <person name="LaButti K."/>
            <person name="Hainaut M."/>
            <person name="Henrissat B."/>
            <person name="Grigoriev I.V."/>
            <person name="Spatafora J.W."/>
            <person name="Aime M.C."/>
        </authorList>
    </citation>
    <scope>NUCLEOTIDE SEQUENCE [LARGE SCALE GENOMIC DNA]</scope>
    <source>
        <strain evidence="1 2">SA 807</strain>
    </source>
</reference>
<protein>
    <submittedName>
        <fullName evidence="1">P-loop containing nucleoside triphosphate hydrolase protein</fullName>
    </submittedName>
</protein>